<gene>
    <name evidence="2" type="ORF">CSSPJE1EN1_LOCUS16161</name>
</gene>
<evidence type="ECO:0000256" key="1">
    <source>
        <dbReference type="SAM" id="MobiDB-lite"/>
    </source>
</evidence>
<name>A0ABP0WV13_9BRYO</name>
<accession>A0ABP0WV13</accession>
<reference evidence="2" key="1">
    <citation type="submission" date="2024-02" db="EMBL/GenBank/DDBJ databases">
        <authorList>
            <consortium name="ELIXIR-Norway"/>
            <consortium name="Elixir Norway"/>
        </authorList>
    </citation>
    <scope>NUCLEOTIDE SEQUENCE</scope>
</reference>
<feature type="region of interest" description="Disordered" evidence="1">
    <location>
        <begin position="47"/>
        <end position="73"/>
    </location>
</feature>
<sequence>MGQGMWESLGGEASILPNDIIQKEGDLESTPVADRQPSTLELASIANLIDPKPPPDVADRQPSTSTPQDPAPQVIRYPTRERRPSSRFRDYHVFVVEDEEIIINEELKTYVEAM</sequence>
<dbReference type="EMBL" id="OZ020098">
    <property type="protein sequence ID" value="CAK9270683.1"/>
    <property type="molecule type" value="Genomic_DNA"/>
</dbReference>
<protein>
    <submittedName>
        <fullName evidence="2">Uncharacterized protein</fullName>
    </submittedName>
</protein>
<keyword evidence="3" id="KW-1185">Reference proteome</keyword>
<evidence type="ECO:0000313" key="2">
    <source>
        <dbReference type="EMBL" id="CAK9270683.1"/>
    </source>
</evidence>
<dbReference type="Proteomes" id="UP001497444">
    <property type="component" value="Chromosome 3"/>
</dbReference>
<proteinExistence type="predicted"/>
<evidence type="ECO:0000313" key="3">
    <source>
        <dbReference type="Proteomes" id="UP001497444"/>
    </source>
</evidence>
<organism evidence="2 3">
    <name type="scientific">Sphagnum jensenii</name>
    <dbReference type="NCBI Taxonomy" id="128206"/>
    <lineage>
        <taxon>Eukaryota</taxon>
        <taxon>Viridiplantae</taxon>
        <taxon>Streptophyta</taxon>
        <taxon>Embryophyta</taxon>
        <taxon>Bryophyta</taxon>
        <taxon>Sphagnophytina</taxon>
        <taxon>Sphagnopsida</taxon>
        <taxon>Sphagnales</taxon>
        <taxon>Sphagnaceae</taxon>
        <taxon>Sphagnum</taxon>
    </lineage>
</organism>